<dbReference type="EMBL" id="HBKQ01033747">
    <property type="protein sequence ID" value="CAE2254459.1"/>
    <property type="molecule type" value="Transcribed_RNA"/>
</dbReference>
<dbReference type="InterPro" id="IPR019716">
    <property type="entry name" value="Ribosomal_mL53"/>
</dbReference>
<dbReference type="PANTHER" id="PTHR33618:SF1">
    <property type="entry name" value="LARGE RIBOSOMAL SUBUNIT PROTEIN ML53"/>
    <property type="match status" value="1"/>
</dbReference>
<proteinExistence type="inferred from homology"/>
<reference evidence="9" key="1">
    <citation type="submission" date="2021-01" db="EMBL/GenBank/DDBJ databases">
        <authorList>
            <person name="Corre E."/>
            <person name="Pelletier E."/>
            <person name="Niang G."/>
            <person name="Scheremetjew M."/>
            <person name="Finn R."/>
            <person name="Kale V."/>
            <person name="Holt S."/>
            <person name="Cochrane G."/>
            <person name="Meng A."/>
            <person name="Brown T."/>
            <person name="Cohen L."/>
        </authorList>
    </citation>
    <scope>NUCLEOTIDE SEQUENCE</scope>
    <source>
        <strain evidence="9">Isolate 1302-5</strain>
    </source>
</reference>
<protein>
    <recommendedName>
        <fullName evidence="7">Large ribosomal subunit protein mL53</fullName>
    </recommendedName>
    <alternativeName>
        <fullName evidence="8">39S ribosomal protein L53, mitochondrial</fullName>
    </alternativeName>
</protein>
<keyword evidence="4" id="KW-0689">Ribosomal protein</keyword>
<accession>A0A6U6G9Y6</accession>
<organism evidence="9">
    <name type="scientific">Odontella aurita</name>
    <dbReference type="NCBI Taxonomy" id="265563"/>
    <lineage>
        <taxon>Eukaryota</taxon>
        <taxon>Sar</taxon>
        <taxon>Stramenopiles</taxon>
        <taxon>Ochrophyta</taxon>
        <taxon>Bacillariophyta</taxon>
        <taxon>Mediophyceae</taxon>
        <taxon>Biddulphiophycidae</taxon>
        <taxon>Eupodiscales</taxon>
        <taxon>Odontellaceae</taxon>
        <taxon>Odontella</taxon>
    </lineage>
</organism>
<dbReference type="Pfam" id="PF10780">
    <property type="entry name" value="MRP_L53"/>
    <property type="match status" value="1"/>
</dbReference>
<dbReference type="InterPro" id="IPR052473">
    <property type="entry name" value="mtLSU_mL53"/>
</dbReference>
<evidence type="ECO:0000256" key="7">
    <source>
        <dbReference type="ARBA" id="ARBA00035180"/>
    </source>
</evidence>
<evidence type="ECO:0000256" key="3">
    <source>
        <dbReference type="ARBA" id="ARBA00022946"/>
    </source>
</evidence>
<evidence type="ECO:0000256" key="5">
    <source>
        <dbReference type="ARBA" id="ARBA00023128"/>
    </source>
</evidence>
<gene>
    <name evidence="9" type="ORF">OAUR00152_LOCUS23111</name>
    <name evidence="10" type="ORF">OAUR00152_LOCUS23113</name>
</gene>
<evidence type="ECO:0000256" key="4">
    <source>
        <dbReference type="ARBA" id="ARBA00022980"/>
    </source>
</evidence>
<evidence type="ECO:0000256" key="2">
    <source>
        <dbReference type="ARBA" id="ARBA00005557"/>
    </source>
</evidence>
<dbReference type="AlphaFoldDB" id="A0A6U6G9Y6"/>
<dbReference type="EMBL" id="HBKQ01033745">
    <property type="protein sequence ID" value="CAE2254454.1"/>
    <property type="molecule type" value="Transcribed_RNA"/>
</dbReference>
<keyword evidence="5" id="KW-0496">Mitochondrion</keyword>
<comment type="similarity">
    <text evidence="2">Belongs to the mitochondrion-specific ribosomal protein mL53 family.</text>
</comment>
<evidence type="ECO:0000313" key="10">
    <source>
        <dbReference type="EMBL" id="CAE2254459.1"/>
    </source>
</evidence>
<dbReference type="PANTHER" id="PTHR33618">
    <property type="entry name" value="39S RIBOSOMAL PROTEIN L53, MITOCHONDRIAL"/>
    <property type="match status" value="1"/>
</dbReference>
<evidence type="ECO:0000256" key="8">
    <source>
        <dbReference type="ARBA" id="ARBA00042721"/>
    </source>
</evidence>
<dbReference type="GO" id="GO:0005762">
    <property type="term" value="C:mitochondrial large ribosomal subunit"/>
    <property type="evidence" value="ECO:0007669"/>
    <property type="project" value="TreeGrafter"/>
</dbReference>
<keyword evidence="6" id="KW-0687">Ribonucleoprotein</keyword>
<evidence type="ECO:0000256" key="6">
    <source>
        <dbReference type="ARBA" id="ARBA00023274"/>
    </source>
</evidence>
<sequence>MRFTRDITTHLFKYVRTVDIKFNPFDGRTGSAKELLRQVLANRYRKANPKLEIKKNVVFTAEPPLIKFKFVDETEKIFEGEEYNVNEMLQEVYMHANMMDFNFEVEERNIEDDL</sequence>
<evidence type="ECO:0000256" key="1">
    <source>
        <dbReference type="ARBA" id="ARBA00004173"/>
    </source>
</evidence>
<evidence type="ECO:0000313" key="9">
    <source>
        <dbReference type="EMBL" id="CAE2254454.1"/>
    </source>
</evidence>
<dbReference type="Gene3D" id="3.40.30.10">
    <property type="entry name" value="Glutaredoxin"/>
    <property type="match status" value="1"/>
</dbReference>
<keyword evidence="3" id="KW-0809">Transit peptide</keyword>
<comment type="subcellular location">
    <subcellularLocation>
        <location evidence="1">Mitochondrion</location>
    </subcellularLocation>
</comment>
<name>A0A6U6G9Y6_9STRA</name>